<evidence type="ECO:0000313" key="2">
    <source>
        <dbReference type="EMBL" id="KIO28209.1"/>
    </source>
</evidence>
<sequence length="151" mass="17336">MHAQERFRDQRRSRRHTSPQHKSEHLPLGDCLPLDDLPAKDPAAPNTPLRVTSAPEARIYRTYSSNKLSERKTSLEPEIRQEVKGNIVEVHTNAFIRAFLYMSNTSRMEEDEKHAATCLSTLQADQPAPHPDLADAHAKAPKYKKEKFRRL</sequence>
<dbReference type="AlphaFoldDB" id="A0A0C3QMR5"/>
<reference evidence="2 3" key="1">
    <citation type="submission" date="2014-04" db="EMBL/GenBank/DDBJ databases">
        <authorList>
            <consortium name="DOE Joint Genome Institute"/>
            <person name="Kuo A."/>
            <person name="Girlanda M."/>
            <person name="Perotto S."/>
            <person name="Kohler A."/>
            <person name="Nagy L.G."/>
            <person name="Floudas D."/>
            <person name="Copeland A."/>
            <person name="Barry K.W."/>
            <person name="Cichocki N."/>
            <person name="Veneault-Fourrey C."/>
            <person name="LaButti K."/>
            <person name="Lindquist E.A."/>
            <person name="Lipzen A."/>
            <person name="Lundell T."/>
            <person name="Morin E."/>
            <person name="Murat C."/>
            <person name="Sun H."/>
            <person name="Tunlid A."/>
            <person name="Henrissat B."/>
            <person name="Grigoriev I.V."/>
            <person name="Hibbett D.S."/>
            <person name="Martin F."/>
            <person name="Nordberg H.P."/>
            <person name="Cantor M.N."/>
            <person name="Hua S.X."/>
        </authorList>
    </citation>
    <scope>NUCLEOTIDE SEQUENCE [LARGE SCALE GENOMIC DNA]</scope>
    <source>
        <strain evidence="2 3">MUT 4182</strain>
    </source>
</reference>
<protein>
    <submittedName>
        <fullName evidence="2">Uncharacterized protein</fullName>
    </submittedName>
</protein>
<dbReference type="EMBL" id="KN822997">
    <property type="protein sequence ID" value="KIO28209.1"/>
    <property type="molecule type" value="Genomic_DNA"/>
</dbReference>
<feature type="region of interest" description="Disordered" evidence="1">
    <location>
        <begin position="1"/>
        <end position="55"/>
    </location>
</feature>
<proteinExistence type="predicted"/>
<feature type="region of interest" description="Disordered" evidence="1">
    <location>
        <begin position="124"/>
        <end position="151"/>
    </location>
</feature>
<feature type="compositionally biased region" description="Basic residues" evidence="1">
    <location>
        <begin position="139"/>
        <end position="151"/>
    </location>
</feature>
<keyword evidence="3" id="KW-1185">Reference proteome</keyword>
<reference evidence="3" key="2">
    <citation type="submission" date="2015-01" db="EMBL/GenBank/DDBJ databases">
        <title>Evolutionary Origins and Diversification of the Mycorrhizal Mutualists.</title>
        <authorList>
            <consortium name="DOE Joint Genome Institute"/>
            <consortium name="Mycorrhizal Genomics Consortium"/>
            <person name="Kohler A."/>
            <person name="Kuo A."/>
            <person name="Nagy L.G."/>
            <person name="Floudas D."/>
            <person name="Copeland A."/>
            <person name="Barry K.W."/>
            <person name="Cichocki N."/>
            <person name="Veneault-Fourrey C."/>
            <person name="LaButti K."/>
            <person name="Lindquist E.A."/>
            <person name="Lipzen A."/>
            <person name="Lundell T."/>
            <person name="Morin E."/>
            <person name="Murat C."/>
            <person name="Riley R."/>
            <person name="Ohm R."/>
            <person name="Sun H."/>
            <person name="Tunlid A."/>
            <person name="Henrissat B."/>
            <person name="Grigoriev I.V."/>
            <person name="Hibbett D.S."/>
            <person name="Martin F."/>
        </authorList>
    </citation>
    <scope>NUCLEOTIDE SEQUENCE [LARGE SCALE GENOMIC DNA]</scope>
    <source>
        <strain evidence="3">MUT 4182</strain>
    </source>
</reference>
<name>A0A0C3QMR5_9AGAM</name>
<evidence type="ECO:0000256" key="1">
    <source>
        <dbReference type="SAM" id="MobiDB-lite"/>
    </source>
</evidence>
<feature type="compositionally biased region" description="Basic and acidic residues" evidence="1">
    <location>
        <begin position="1"/>
        <end position="10"/>
    </location>
</feature>
<dbReference type="Proteomes" id="UP000054248">
    <property type="component" value="Unassembled WGS sequence"/>
</dbReference>
<accession>A0A0C3QMR5</accession>
<evidence type="ECO:0000313" key="3">
    <source>
        <dbReference type="Proteomes" id="UP000054248"/>
    </source>
</evidence>
<gene>
    <name evidence="2" type="ORF">M407DRAFT_22545</name>
</gene>
<organism evidence="2 3">
    <name type="scientific">Tulasnella calospora MUT 4182</name>
    <dbReference type="NCBI Taxonomy" id="1051891"/>
    <lineage>
        <taxon>Eukaryota</taxon>
        <taxon>Fungi</taxon>
        <taxon>Dikarya</taxon>
        <taxon>Basidiomycota</taxon>
        <taxon>Agaricomycotina</taxon>
        <taxon>Agaricomycetes</taxon>
        <taxon>Cantharellales</taxon>
        <taxon>Tulasnellaceae</taxon>
        <taxon>Tulasnella</taxon>
    </lineage>
</organism>
<dbReference type="HOGENOM" id="CLU_1732833_0_0_1"/>